<dbReference type="Pfam" id="PF13174">
    <property type="entry name" value="TPR_6"/>
    <property type="match status" value="2"/>
</dbReference>
<sequence>MRFRAALPVVAIAALAMSPAAAQKRPTPEQRIDRLEKQTRQLQKRVFPRGEPADTAGFSDDPAATQSSVSALNNRIDAVERQLADILRQAEENGNRVGTMEAEVARLRAELDNRLRAVEAGTASGGATVAEPQDEADVPPPPSRPKVETGGNIAAPKLPSATGNADADAEAAYDVGYQQWTAGRYDQAIATLQAMAKKYPSHRRASWAYNLAGRAMLDKGQPRAAAEALLANYRRDPKGERAQDSLFYLGQSLVKLGQPGQACKAYAELEDVYGSSLRAPLRASLPNAKAEAKCG</sequence>
<feature type="region of interest" description="Disordered" evidence="2">
    <location>
        <begin position="122"/>
        <end position="164"/>
    </location>
</feature>
<feature type="chain" id="PRO_5019426671" evidence="3">
    <location>
        <begin position="23"/>
        <end position="295"/>
    </location>
</feature>
<keyword evidence="3" id="KW-0732">Signal</keyword>
<dbReference type="EMBL" id="QXTF01000001">
    <property type="protein sequence ID" value="RIX32215.1"/>
    <property type="molecule type" value="Genomic_DNA"/>
</dbReference>
<dbReference type="Proteomes" id="UP000285023">
    <property type="component" value="Unassembled WGS sequence"/>
</dbReference>
<evidence type="ECO:0000256" key="1">
    <source>
        <dbReference type="SAM" id="Coils"/>
    </source>
</evidence>
<dbReference type="RefSeq" id="WP_119531938.1">
    <property type="nucleotide sequence ID" value="NZ_QXTF01000001.1"/>
</dbReference>
<dbReference type="AlphaFoldDB" id="A0A418Q2N7"/>
<dbReference type="OrthoDB" id="7390214at2"/>
<dbReference type="SUPFAM" id="SSF48452">
    <property type="entry name" value="TPR-like"/>
    <property type="match status" value="1"/>
</dbReference>
<organism evidence="4 5">
    <name type="scientific">Sphingomonas edaphi</name>
    <dbReference type="NCBI Taxonomy" id="2315689"/>
    <lineage>
        <taxon>Bacteria</taxon>
        <taxon>Pseudomonadati</taxon>
        <taxon>Pseudomonadota</taxon>
        <taxon>Alphaproteobacteria</taxon>
        <taxon>Sphingomonadales</taxon>
        <taxon>Sphingomonadaceae</taxon>
        <taxon>Sphingomonas</taxon>
    </lineage>
</organism>
<proteinExistence type="predicted"/>
<evidence type="ECO:0000313" key="5">
    <source>
        <dbReference type="Proteomes" id="UP000285023"/>
    </source>
</evidence>
<feature type="region of interest" description="Disordered" evidence="2">
    <location>
        <begin position="37"/>
        <end position="69"/>
    </location>
</feature>
<comment type="caution">
    <text evidence="4">The sequence shown here is derived from an EMBL/GenBank/DDBJ whole genome shotgun (WGS) entry which is preliminary data.</text>
</comment>
<evidence type="ECO:0000256" key="2">
    <source>
        <dbReference type="SAM" id="MobiDB-lite"/>
    </source>
</evidence>
<feature type="signal peptide" evidence="3">
    <location>
        <begin position="1"/>
        <end position="22"/>
    </location>
</feature>
<dbReference type="Gene3D" id="1.20.5.340">
    <property type="match status" value="1"/>
</dbReference>
<gene>
    <name evidence="4" type="ORF">D3M59_04415</name>
</gene>
<dbReference type="Gene3D" id="1.25.40.10">
    <property type="entry name" value="Tetratricopeptide repeat domain"/>
    <property type="match status" value="1"/>
</dbReference>
<keyword evidence="1" id="KW-0175">Coiled coil</keyword>
<evidence type="ECO:0000313" key="4">
    <source>
        <dbReference type="EMBL" id="RIX32215.1"/>
    </source>
</evidence>
<accession>A0A418Q2N7</accession>
<name>A0A418Q2N7_9SPHN</name>
<dbReference type="InterPro" id="IPR019734">
    <property type="entry name" value="TPR_rpt"/>
</dbReference>
<protein>
    <submittedName>
        <fullName evidence="4">Uncharacterized protein</fullName>
    </submittedName>
</protein>
<evidence type="ECO:0000256" key="3">
    <source>
        <dbReference type="SAM" id="SignalP"/>
    </source>
</evidence>
<keyword evidence="5" id="KW-1185">Reference proteome</keyword>
<reference evidence="4 5" key="1">
    <citation type="submission" date="2018-09" db="EMBL/GenBank/DDBJ databases">
        <title>Sphingomonas sp. DAC4.</title>
        <authorList>
            <person name="Seo T."/>
        </authorList>
    </citation>
    <scope>NUCLEOTIDE SEQUENCE [LARGE SCALE GENOMIC DNA]</scope>
    <source>
        <strain evidence="4 5">DAC4</strain>
    </source>
</reference>
<dbReference type="InterPro" id="IPR011990">
    <property type="entry name" value="TPR-like_helical_dom_sf"/>
</dbReference>
<feature type="coiled-coil region" evidence="1">
    <location>
        <begin position="69"/>
        <end position="96"/>
    </location>
</feature>